<dbReference type="InterPro" id="IPR011050">
    <property type="entry name" value="Pectin_lyase_fold/virulence"/>
</dbReference>
<evidence type="ECO:0000259" key="2">
    <source>
        <dbReference type="Pfam" id="PF07589"/>
    </source>
</evidence>
<dbReference type="NCBIfam" id="TIGR02595">
    <property type="entry name" value="PEP_CTERM"/>
    <property type="match status" value="1"/>
</dbReference>
<feature type="domain" description="Ice-binding protein C-terminal" evidence="2">
    <location>
        <begin position="351"/>
        <end position="374"/>
    </location>
</feature>
<dbReference type="SUPFAM" id="SSF51126">
    <property type="entry name" value="Pectin lyase-like"/>
    <property type="match status" value="1"/>
</dbReference>
<dbReference type="Pfam" id="PF07589">
    <property type="entry name" value="PEP-CTERM"/>
    <property type="match status" value="1"/>
</dbReference>
<dbReference type="InterPro" id="IPR013424">
    <property type="entry name" value="Ice-binding_C"/>
</dbReference>
<evidence type="ECO:0000313" key="3">
    <source>
        <dbReference type="EMBL" id="PXV82208.1"/>
    </source>
</evidence>
<keyword evidence="4" id="KW-1185">Reference proteome</keyword>
<evidence type="ECO:0000256" key="1">
    <source>
        <dbReference type="SAM" id="SignalP"/>
    </source>
</evidence>
<organism evidence="3 4">
    <name type="scientific">Nitrosomonas eutropha</name>
    <dbReference type="NCBI Taxonomy" id="916"/>
    <lineage>
        <taxon>Bacteria</taxon>
        <taxon>Pseudomonadati</taxon>
        <taxon>Pseudomonadota</taxon>
        <taxon>Betaproteobacteria</taxon>
        <taxon>Nitrosomonadales</taxon>
        <taxon>Nitrosomonadaceae</taxon>
        <taxon>Nitrosomonas</taxon>
    </lineage>
</organism>
<dbReference type="RefSeq" id="WP_011633805.1">
    <property type="nucleotide sequence ID" value="NZ_FNYF01000012.1"/>
</dbReference>
<dbReference type="EMBL" id="QICQ01000009">
    <property type="protein sequence ID" value="PXV82208.1"/>
    <property type="molecule type" value="Genomic_DNA"/>
</dbReference>
<evidence type="ECO:0000313" key="4">
    <source>
        <dbReference type="Proteomes" id="UP000247780"/>
    </source>
</evidence>
<keyword evidence="1" id="KW-0732">Signal</keyword>
<dbReference type="InterPro" id="IPR030895">
    <property type="entry name" value="T5SS_PEPC_rpt"/>
</dbReference>
<name>A0ABX5M954_9PROT</name>
<feature type="chain" id="PRO_5046876993" evidence="1">
    <location>
        <begin position="27"/>
        <end position="379"/>
    </location>
</feature>
<gene>
    <name evidence="3" type="ORF">C8R14_10930</name>
</gene>
<reference evidence="3 4" key="1">
    <citation type="submission" date="2018-04" db="EMBL/GenBank/DDBJ databases">
        <title>Active sludge and wastewater microbial communities from Klosterneuburg, Austria.</title>
        <authorList>
            <person name="Wagner M."/>
        </authorList>
    </citation>
    <scope>NUCLEOTIDE SEQUENCE [LARGE SCALE GENOMIC DNA]</scope>
    <source>
        <strain evidence="3 4">Nm 57</strain>
    </source>
</reference>
<protein>
    <submittedName>
        <fullName evidence="3">Secreted protein with PEP-CTERM sorting signal</fullName>
    </submittedName>
</protein>
<accession>A0ABX5M954</accession>
<dbReference type="NCBIfam" id="TIGR04393">
    <property type="entry name" value="rpt_T5SS_PEPC"/>
    <property type="match status" value="2"/>
</dbReference>
<feature type="signal peptide" evidence="1">
    <location>
        <begin position="1"/>
        <end position="26"/>
    </location>
</feature>
<sequence>MKKNNLQICMGTFLAAALVFGQTVQADELILRGNQTISDDADVSVIIVGNSGANSTSGDGHLIVNSGATLANFDGNSPTLSGRIDGVEYHHEDGYLGFNAGSTGTATVTGEDTLWDNSSGGLYTGYLGQALLVVEEGGRVVSEQGYLGYQAGSTGAAVVTGVDSRWDNLGNLYIGGNASSTGGQGNLVVNDGGVVSADEGATIWSVGSLAGKGGMLEGDVINHGLISPGNSANPFGVLTITGDLVLEESSTLVFEIFDPTLYDQLFVNGDFTMGGSLALDFDNFIQSAFDTTYDLIQVGGNLTGTWDNFDINTSTGFDSSLLTYSVAGSDSLGYSQVLRLTVAGVGNPKNPIPEPATVLLIGLGGMMMLWQWRRSALAS</sequence>
<dbReference type="Proteomes" id="UP000247780">
    <property type="component" value="Unassembled WGS sequence"/>
</dbReference>
<proteinExistence type="predicted"/>
<comment type="caution">
    <text evidence="3">The sequence shown here is derived from an EMBL/GenBank/DDBJ whole genome shotgun (WGS) entry which is preliminary data.</text>
</comment>